<keyword evidence="1" id="KW-0808">Transferase</keyword>
<feature type="region of interest" description="Disordered" evidence="6">
    <location>
        <begin position="1"/>
        <end position="26"/>
    </location>
</feature>
<dbReference type="PANTHER" id="PTHR44329">
    <property type="entry name" value="SERINE/THREONINE-PROTEIN KINASE TNNI3K-RELATED"/>
    <property type="match status" value="1"/>
</dbReference>
<dbReference type="InterPro" id="IPR000719">
    <property type="entry name" value="Prot_kinase_dom"/>
</dbReference>
<dbReference type="SMART" id="SM00220">
    <property type="entry name" value="S_TKc"/>
    <property type="match status" value="1"/>
</dbReference>
<keyword evidence="4 5" id="KW-0067">ATP-binding</keyword>
<feature type="domain" description="Protein kinase" evidence="7">
    <location>
        <begin position="129"/>
        <end position="625"/>
    </location>
</feature>
<dbReference type="InterPro" id="IPR011009">
    <property type="entry name" value="Kinase-like_dom_sf"/>
</dbReference>
<evidence type="ECO:0000256" key="3">
    <source>
        <dbReference type="ARBA" id="ARBA00022777"/>
    </source>
</evidence>
<evidence type="ECO:0000256" key="5">
    <source>
        <dbReference type="PROSITE-ProRule" id="PRU10141"/>
    </source>
</evidence>
<feature type="compositionally biased region" description="Polar residues" evidence="6">
    <location>
        <begin position="486"/>
        <end position="504"/>
    </location>
</feature>
<dbReference type="PROSITE" id="PS00107">
    <property type="entry name" value="PROTEIN_KINASE_ATP"/>
    <property type="match status" value="1"/>
</dbReference>
<proteinExistence type="predicted"/>
<dbReference type="Gene3D" id="1.10.510.10">
    <property type="entry name" value="Transferase(Phosphotransferase) domain 1"/>
    <property type="match status" value="1"/>
</dbReference>
<feature type="non-terminal residue" evidence="8">
    <location>
        <position position="1"/>
    </location>
</feature>
<evidence type="ECO:0000313" key="8">
    <source>
        <dbReference type="EMBL" id="GFH15390.1"/>
    </source>
</evidence>
<dbReference type="GO" id="GO:0005524">
    <property type="term" value="F:ATP binding"/>
    <property type="evidence" value="ECO:0007669"/>
    <property type="project" value="UniProtKB-UniRule"/>
</dbReference>
<sequence length="644" mass="69038">MAQPSSSASGPGLPKQASLHHKRLPVSQRKSLSFSFIQTSRSRLHQQQLMPLVMGLQDKLRTLQGHAQVAKHAQTAAAATGFMLGCQVGPPGTGGRLAGNPPAGLLPPRHAVSQVGSEAGEPEYELADLSVIQLIGRGGFGSVYRGSLQGMDCAVKIIYNREPAGWQGGGARALAAAARAVARSSEHQQRQPRKGHSVRAALGVKSHSSHTHHSSATLQALTLPNSHDTDTPNDPAALLTLAEARRTKVATEQTRLALKVDASKASVRAAAMAAKHQMQKALELAVLTTVSHPNVLQVHCYFQDVIVVAPTLEEQYSLKAQQQYGAPLSMLLLFEAGHFEAALKCAVRKALREEQQFERRQARLRARQALGLAATSQPPRAALVIVTELCDLGSLEQALRSRVFMPMSNVDASFAHVTGQPDVLAMCVTLLEVATALAHLHSLGLAHCDVKAANVLLRSSHVDSRGFTSKLADFGLSKLVEPSSPNSSLFEGQLPSPDTTSQLANHGATGHRQQPRSDYADQRCSGTITHMAPELLSTNASAGFAADAYAFGITMWEVMTGACVYAGLQPAHIRARVSGPERLRPCFPDNTPVEYKRLTQHCWAHDPEARPCMEDVVLCLKHLIKSCRAASRLPAIRAAPFCSA</sequence>
<dbReference type="Pfam" id="PF00069">
    <property type="entry name" value="Pkinase"/>
    <property type="match status" value="1"/>
</dbReference>
<evidence type="ECO:0000256" key="1">
    <source>
        <dbReference type="ARBA" id="ARBA00022679"/>
    </source>
</evidence>
<keyword evidence="2 5" id="KW-0547">Nucleotide-binding</keyword>
<keyword evidence="3" id="KW-0418">Kinase</keyword>
<dbReference type="InterPro" id="IPR017441">
    <property type="entry name" value="Protein_kinase_ATP_BS"/>
</dbReference>
<organism evidence="8 9">
    <name type="scientific">Haematococcus lacustris</name>
    <name type="common">Green alga</name>
    <name type="synonym">Haematococcus pluvialis</name>
    <dbReference type="NCBI Taxonomy" id="44745"/>
    <lineage>
        <taxon>Eukaryota</taxon>
        <taxon>Viridiplantae</taxon>
        <taxon>Chlorophyta</taxon>
        <taxon>core chlorophytes</taxon>
        <taxon>Chlorophyceae</taxon>
        <taxon>CS clade</taxon>
        <taxon>Chlamydomonadales</taxon>
        <taxon>Haematococcaceae</taxon>
        <taxon>Haematococcus</taxon>
    </lineage>
</organism>
<dbReference type="EMBL" id="BLLF01000844">
    <property type="protein sequence ID" value="GFH15390.1"/>
    <property type="molecule type" value="Genomic_DNA"/>
</dbReference>
<evidence type="ECO:0000256" key="6">
    <source>
        <dbReference type="SAM" id="MobiDB-lite"/>
    </source>
</evidence>
<dbReference type="AlphaFoldDB" id="A0A699Z0T5"/>
<dbReference type="PANTHER" id="PTHR44329:SF214">
    <property type="entry name" value="PROTEIN KINASE DOMAIN-CONTAINING PROTEIN"/>
    <property type="match status" value="1"/>
</dbReference>
<dbReference type="GO" id="GO:0004674">
    <property type="term" value="F:protein serine/threonine kinase activity"/>
    <property type="evidence" value="ECO:0007669"/>
    <property type="project" value="TreeGrafter"/>
</dbReference>
<evidence type="ECO:0000256" key="2">
    <source>
        <dbReference type="ARBA" id="ARBA00022741"/>
    </source>
</evidence>
<reference evidence="8 9" key="1">
    <citation type="submission" date="2020-02" db="EMBL/GenBank/DDBJ databases">
        <title>Draft genome sequence of Haematococcus lacustris strain NIES-144.</title>
        <authorList>
            <person name="Morimoto D."/>
            <person name="Nakagawa S."/>
            <person name="Yoshida T."/>
            <person name="Sawayama S."/>
        </authorList>
    </citation>
    <scope>NUCLEOTIDE SEQUENCE [LARGE SCALE GENOMIC DNA]</scope>
    <source>
        <strain evidence="8 9">NIES-144</strain>
    </source>
</reference>
<dbReference type="InterPro" id="IPR008271">
    <property type="entry name" value="Ser/Thr_kinase_AS"/>
</dbReference>
<dbReference type="PROSITE" id="PS00108">
    <property type="entry name" value="PROTEIN_KINASE_ST"/>
    <property type="match status" value="1"/>
</dbReference>
<dbReference type="SUPFAM" id="SSF56112">
    <property type="entry name" value="Protein kinase-like (PK-like)"/>
    <property type="match status" value="1"/>
</dbReference>
<feature type="region of interest" description="Disordered" evidence="6">
    <location>
        <begin position="486"/>
        <end position="521"/>
    </location>
</feature>
<accession>A0A699Z0T5</accession>
<comment type="caution">
    <text evidence="8">The sequence shown here is derived from an EMBL/GenBank/DDBJ whole genome shotgun (WGS) entry which is preliminary data.</text>
</comment>
<name>A0A699Z0T5_HAELA</name>
<evidence type="ECO:0000259" key="7">
    <source>
        <dbReference type="PROSITE" id="PS50011"/>
    </source>
</evidence>
<dbReference type="Proteomes" id="UP000485058">
    <property type="component" value="Unassembled WGS sequence"/>
</dbReference>
<feature type="binding site" evidence="5">
    <location>
        <position position="156"/>
    </location>
    <ligand>
        <name>ATP</name>
        <dbReference type="ChEBI" id="CHEBI:30616"/>
    </ligand>
</feature>
<keyword evidence="9" id="KW-1185">Reference proteome</keyword>
<dbReference type="InterPro" id="IPR051681">
    <property type="entry name" value="Ser/Thr_Kinases-Pseudokinases"/>
</dbReference>
<evidence type="ECO:0000256" key="4">
    <source>
        <dbReference type="ARBA" id="ARBA00022840"/>
    </source>
</evidence>
<dbReference type="PROSITE" id="PS50011">
    <property type="entry name" value="PROTEIN_KINASE_DOM"/>
    <property type="match status" value="1"/>
</dbReference>
<dbReference type="Gene3D" id="3.30.200.20">
    <property type="entry name" value="Phosphorylase Kinase, domain 1"/>
    <property type="match status" value="1"/>
</dbReference>
<evidence type="ECO:0000313" key="9">
    <source>
        <dbReference type="Proteomes" id="UP000485058"/>
    </source>
</evidence>
<feature type="region of interest" description="Disordered" evidence="6">
    <location>
        <begin position="182"/>
        <end position="215"/>
    </location>
</feature>
<gene>
    <name evidence="8" type="ORF">HaLaN_11612</name>
</gene>
<protein>
    <recommendedName>
        <fullName evidence="7">Protein kinase domain-containing protein</fullName>
    </recommendedName>
</protein>